<dbReference type="InterPro" id="IPR001525">
    <property type="entry name" value="C5_MeTfrase"/>
</dbReference>
<protein>
    <submittedName>
        <fullName evidence="4">Uncharacterized protein</fullName>
    </submittedName>
</protein>
<dbReference type="Proteomes" id="UP000266188">
    <property type="component" value="Unassembled WGS sequence"/>
</dbReference>
<dbReference type="EMBL" id="MVGC01000189">
    <property type="protein sequence ID" value="RJE22052.1"/>
    <property type="molecule type" value="Genomic_DNA"/>
</dbReference>
<dbReference type="SUPFAM" id="SSF53335">
    <property type="entry name" value="S-adenosyl-L-methionine-dependent methyltransferases"/>
    <property type="match status" value="1"/>
</dbReference>
<keyword evidence="5" id="KW-1185">Reference proteome</keyword>
<keyword evidence="1" id="KW-0489">Methyltransferase</keyword>
<dbReference type="GO" id="GO:0008168">
    <property type="term" value="F:methyltransferase activity"/>
    <property type="evidence" value="ECO:0007669"/>
    <property type="project" value="UniProtKB-KW"/>
</dbReference>
<keyword evidence="2" id="KW-0808">Transferase</keyword>
<dbReference type="AlphaFoldDB" id="A0A3A2ZG20"/>
<evidence type="ECO:0000313" key="4">
    <source>
        <dbReference type="EMBL" id="RJE22052.1"/>
    </source>
</evidence>
<proteinExistence type="predicted"/>
<sequence>MPLASHLLAYSDRWRKPKYASQFEPTVLDLSPGVLGLSEGFRQAGFAIGTGLCFDPKLNLAWKAAYSSSTVIDGNLESGLRDIVSQTLKAPQGIPQGTPSIAILSIPNKGISKRQEQSHEDLKILDDIGGVLKLLKPDFLVFTLPSWVFHKDAYEHLINSIYYLLENRFCVHLKRVDLHCHGALHQEPGIVLLASSVFSPVSWSEMVGQHAGAEPGTSFCDKIQDLQFANSRKDPNTIVCRHPYANTNVYNHHRRVERSQSLSWTTPVTTSNMSSNIQQGAHTDNNVLTVRELARIQGFSDYFIFFGPLEKQYEDFIYAFPLPIAKKLADVVLGLIGQFSTPGPIVERNGMRRSQKRSRVDDADGVEDA</sequence>
<name>A0A3A2ZG20_9EURO</name>
<organism evidence="4 5">
    <name type="scientific">Aspergillus sclerotialis</name>
    <dbReference type="NCBI Taxonomy" id="2070753"/>
    <lineage>
        <taxon>Eukaryota</taxon>
        <taxon>Fungi</taxon>
        <taxon>Dikarya</taxon>
        <taxon>Ascomycota</taxon>
        <taxon>Pezizomycotina</taxon>
        <taxon>Eurotiomycetes</taxon>
        <taxon>Eurotiomycetidae</taxon>
        <taxon>Eurotiales</taxon>
        <taxon>Aspergillaceae</taxon>
        <taxon>Aspergillus</taxon>
        <taxon>Aspergillus subgen. Polypaecilum</taxon>
    </lineage>
</organism>
<dbReference type="InterPro" id="IPR029063">
    <property type="entry name" value="SAM-dependent_MTases_sf"/>
</dbReference>
<dbReference type="Pfam" id="PF00145">
    <property type="entry name" value="DNA_methylase"/>
    <property type="match status" value="1"/>
</dbReference>
<accession>A0A3A2ZG20</accession>
<feature type="region of interest" description="Disordered" evidence="3">
    <location>
        <begin position="346"/>
        <end position="369"/>
    </location>
</feature>
<dbReference type="OrthoDB" id="5376140at2759"/>
<evidence type="ECO:0000256" key="1">
    <source>
        <dbReference type="ARBA" id="ARBA00022603"/>
    </source>
</evidence>
<evidence type="ECO:0000256" key="3">
    <source>
        <dbReference type="SAM" id="MobiDB-lite"/>
    </source>
</evidence>
<gene>
    <name evidence="4" type="ORF">PHISCL_05599</name>
</gene>
<reference evidence="5" key="1">
    <citation type="submission" date="2017-02" db="EMBL/GenBank/DDBJ databases">
        <authorList>
            <person name="Tafer H."/>
            <person name="Lopandic K."/>
        </authorList>
    </citation>
    <scope>NUCLEOTIDE SEQUENCE [LARGE SCALE GENOMIC DNA]</scope>
    <source>
        <strain evidence="5">CBS 366.77</strain>
    </source>
</reference>
<comment type="caution">
    <text evidence="4">The sequence shown here is derived from an EMBL/GenBank/DDBJ whole genome shotgun (WGS) entry which is preliminary data.</text>
</comment>
<dbReference type="GO" id="GO:0032259">
    <property type="term" value="P:methylation"/>
    <property type="evidence" value="ECO:0007669"/>
    <property type="project" value="UniProtKB-KW"/>
</dbReference>
<evidence type="ECO:0000256" key="2">
    <source>
        <dbReference type="ARBA" id="ARBA00022679"/>
    </source>
</evidence>
<dbReference type="Gene3D" id="3.90.120.10">
    <property type="entry name" value="DNA Methylase, subunit A, domain 2"/>
    <property type="match status" value="1"/>
</dbReference>
<evidence type="ECO:0000313" key="5">
    <source>
        <dbReference type="Proteomes" id="UP000266188"/>
    </source>
</evidence>